<organism evidence="2 3">
    <name type="scientific">Catenaria anguillulae PL171</name>
    <dbReference type="NCBI Taxonomy" id="765915"/>
    <lineage>
        <taxon>Eukaryota</taxon>
        <taxon>Fungi</taxon>
        <taxon>Fungi incertae sedis</taxon>
        <taxon>Blastocladiomycota</taxon>
        <taxon>Blastocladiomycetes</taxon>
        <taxon>Blastocladiales</taxon>
        <taxon>Catenariaceae</taxon>
        <taxon>Catenaria</taxon>
    </lineage>
</organism>
<evidence type="ECO:0000313" key="3">
    <source>
        <dbReference type="Proteomes" id="UP000193411"/>
    </source>
</evidence>
<reference evidence="2 3" key="1">
    <citation type="submission" date="2016-07" db="EMBL/GenBank/DDBJ databases">
        <title>Pervasive Adenine N6-methylation of Active Genes in Fungi.</title>
        <authorList>
            <consortium name="DOE Joint Genome Institute"/>
            <person name="Mondo S.J."/>
            <person name="Dannebaum R.O."/>
            <person name="Kuo R.C."/>
            <person name="Labutti K."/>
            <person name="Haridas S."/>
            <person name="Kuo A."/>
            <person name="Salamov A."/>
            <person name="Ahrendt S.R."/>
            <person name="Lipzen A."/>
            <person name="Sullivan W."/>
            <person name="Andreopoulos W.B."/>
            <person name="Clum A."/>
            <person name="Lindquist E."/>
            <person name="Daum C."/>
            <person name="Ramamoorthy G.K."/>
            <person name="Gryganskyi A."/>
            <person name="Culley D."/>
            <person name="Magnuson J.K."/>
            <person name="James T.Y."/>
            <person name="O'Malley M.A."/>
            <person name="Stajich J.E."/>
            <person name="Spatafora J.W."/>
            <person name="Visel A."/>
            <person name="Grigoriev I.V."/>
        </authorList>
    </citation>
    <scope>NUCLEOTIDE SEQUENCE [LARGE SCALE GENOMIC DNA]</scope>
    <source>
        <strain evidence="2 3">PL171</strain>
    </source>
</reference>
<dbReference type="AlphaFoldDB" id="A0A1Y2HI00"/>
<feature type="region of interest" description="Disordered" evidence="1">
    <location>
        <begin position="184"/>
        <end position="221"/>
    </location>
</feature>
<proteinExistence type="predicted"/>
<keyword evidence="3" id="KW-1185">Reference proteome</keyword>
<comment type="caution">
    <text evidence="2">The sequence shown here is derived from an EMBL/GenBank/DDBJ whole genome shotgun (WGS) entry which is preliminary data.</text>
</comment>
<dbReference type="Proteomes" id="UP000193411">
    <property type="component" value="Unassembled WGS sequence"/>
</dbReference>
<gene>
    <name evidence="2" type="ORF">BCR44DRAFT_367503</name>
</gene>
<evidence type="ECO:0000313" key="2">
    <source>
        <dbReference type="EMBL" id="ORZ32702.1"/>
    </source>
</evidence>
<protein>
    <submittedName>
        <fullName evidence="2">Uncharacterized protein</fullName>
    </submittedName>
</protein>
<name>A0A1Y2HI00_9FUNG</name>
<sequence>MGKRSKKSLACRKRLRINGRFASNPTPPPPPDPVPSETEADLDMAAAPTVQEGDPNELQPDGEQAPDDIRSIGLQQAASTDPAPGVGSSISPQFLQQVDDGHHRGAMNALNDGPIRAVLQDIPFASDAVRQRALDANVTAHQLYERQVSAMLVGWYMGQAVRAAQMALAGEDMFRPEAVVLSHQASETNHLPPLHAPSGLPDPEPDSQQGHNPAPSYPHPA</sequence>
<dbReference type="EMBL" id="MCFL01000043">
    <property type="protein sequence ID" value="ORZ32702.1"/>
    <property type="molecule type" value="Genomic_DNA"/>
</dbReference>
<evidence type="ECO:0000256" key="1">
    <source>
        <dbReference type="SAM" id="MobiDB-lite"/>
    </source>
</evidence>
<accession>A0A1Y2HI00</accession>
<feature type="region of interest" description="Disordered" evidence="1">
    <location>
        <begin position="1"/>
        <end position="67"/>
    </location>
</feature>
<feature type="compositionally biased region" description="Basic residues" evidence="1">
    <location>
        <begin position="1"/>
        <end position="17"/>
    </location>
</feature>
<feature type="compositionally biased region" description="Pro residues" evidence="1">
    <location>
        <begin position="25"/>
        <end position="34"/>
    </location>
</feature>